<dbReference type="eggNOG" id="KOG0703">
    <property type="taxonomic scope" value="Eukaryota"/>
</dbReference>
<dbReference type="GO" id="GO:0006888">
    <property type="term" value="P:endoplasmic reticulum to Golgi vesicle-mediated transport"/>
    <property type="evidence" value="ECO:0007669"/>
    <property type="project" value="TreeGrafter"/>
</dbReference>
<evidence type="ECO:0000313" key="9">
    <source>
        <dbReference type="EMBL" id="ABN66518.2"/>
    </source>
</evidence>
<dbReference type="FunFam" id="1.10.220.150:FF:000009">
    <property type="entry name" value="stromal membrane-associated protein 1 isoform X1"/>
    <property type="match status" value="1"/>
</dbReference>
<feature type="domain" description="GATA-type" evidence="7">
    <location>
        <begin position="29"/>
        <end position="69"/>
    </location>
</feature>
<keyword evidence="4" id="KW-0862">Zinc</keyword>
<dbReference type="CDD" id="cd08839">
    <property type="entry name" value="ArfGap_SMAP"/>
    <property type="match status" value="1"/>
</dbReference>
<dbReference type="RefSeq" id="XP_001384547.2">
    <property type="nucleotide sequence ID" value="XM_001384510.1"/>
</dbReference>
<dbReference type="SUPFAM" id="SSF57863">
    <property type="entry name" value="ArfGap/RecO-like zinc finger"/>
    <property type="match status" value="1"/>
</dbReference>
<keyword evidence="1" id="KW-0343">GTPase activation</keyword>
<dbReference type="InParanoid" id="A3LU38"/>
<evidence type="ECO:0000256" key="3">
    <source>
        <dbReference type="ARBA" id="ARBA00022771"/>
    </source>
</evidence>
<dbReference type="Gene3D" id="1.10.220.150">
    <property type="entry name" value="Arf GTPase activating protein"/>
    <property type="match status" value="1"/>
</dbReference>
<dbReference type="PRINTS" id="PR00405">
    <property type="entry name" value="REVINTRACTNG"/>
</dbReference>
<dbReference type="GO" id="GO:0006891">
    <property type="term" value="P:intra-Golgi vesicle-mediated transport"/>
    <property type="evidence" value="ECO:0007669"/>
    <property type="project" value="TreeGrafter"/>
</dbReference>
<reference evidence="9 10" key="1">
    <citation type="journal article" date="2007" name="Nat. Biotechnol.">
        <title>Genome sequence of the lignocellulose-bioconverting and xylose-fermenting yeast Pichia stipitis.</title>
        <authorList>
            <person name="Jeffries T.W."/>
            <person name="Grigoriev I.V."/>
            <person name="Grimwood J."/>
            <person name="Laplaza J.M."/>
            <person name="Aerts A."/>
            <person name="Salamov A."/>
            <person name="Schmutz J."/>
            <person name="Lindquist E."/>
            <person name="Dehal P."/>
            <person name="Shapiro H."/>
            <person name="Jin Y.S."/>
            <person name="Passoth V."/>
            <person name="Richardson P.M."/>
        </authorList>
    </citation>
    <scope>NUCLEOTIDE SEQUENCE [LARGE SCALE GENOMIC DNA]</scope>
    <source>
        <strain evidence="10">ATCC 58785 / CBS 6054 / NBRC 10063 / NRRL Y-11545</strain>
    </source>
</reference>
<dbReference type="OMA" id="YEYKKWI"/>
<dbReference type="InterPro" id="IPR037278">
    <property type="entry name" value="ARFGAP/RecO"/>
</dbReference>
<evidence type="ECO:0000256" key="2">
    <source>
        <dbReference type="ARBA" id="ARBA00022723"/>
    </source>
</evidence>
<dbReference type="GO" id="GO:0006355">
    <property type="term" value="P:regulation of DNA-templated transcription"/>
    <property type="evidence" value="ECO:0007669"/>
    <property type="project" value="InterPro"/>
</dbReference>
<evidence type="ECO:0000256" key="1">
    <source>
        <dbReference type="ARBA" id="ARBA00022468"/>
    </source>
</evidence>
<feature type="region of interest" description="Disordered" evidence="6">
    <location>
        <begin position="189"/>
        <end position="221"/>
    </location>
</feature>
<feature type="compositionally biased region" description="Low complexity" evidence="6">
    <location>
        <begin position="276"/>
        <end position="292"/>
    </location>
</feature>
<dbReference type="InterPro" id="IPR001164">
    <property type="entry name" value="ArfGAP_dom"/>
</dbReference>
<dbReference type="GO" id="GO:0008270">
    <property type="term" value="F:zinc ion binding"/>
    <property type="evidence" value="ECO:0007669"/>
    <property type="project" value="UniProtKB-KW"/>
</dbReference>
<feature type="region of interest" description="Disordered" evidence="6">
    <location>
        <begin position="259"/>
        <end position="306"/>
    </location>
</feature>
<dbReference type="KEGG" id="pic:PICST_83616"/>
<dbReference type="HOGENOM" id="CLU_023062_3_3_1"/>
<gene>
    <name evidence="9" type="primary">AGE2</name>
    <name evidence="9" type="ORF">PICST_83616</name>
</gene>
<feature type="domain" description="Arf-GAP" evidence="8">
    <location>
        <begin position="20"/>
        <end position="129"/>
    </location>
</feature>
<feature type="compositionally biased region" description="Low complexity" evidence="6">
    <location>
        <begin position="208"/>
        <end position="220"/>
    </location>
</feature>
<feature type="region of interest" description="Disordered" evidence="6">
    <location>
        <begin position="140"/>
        <end position="174"/>
    </location>
</feature>
<dbReference type="InterPro" id="IPR038508">
    <property type="entry name" value="ArfGAP_dom_sf"/>
</dbReference>
<feature type="compositionally biased region" description="Polar residues" evidence="6">
    <location>
        <begin position="335"/>
        <end position="359"/>
    </location>
</feature>
<sequence>MSHRSNALPSSKKTHSEKHKQILKQLLKETPNRSCADCKTAKNPRWASWSLGCFICIRCSGIHRSMGTHISKVKSVDLDAWTDDQIENMVLWGNDKCNTFWEAKLPDSYIPDSSKIESFIRTKYDIKKWAASSHIPDPLSIKVSSGTTSTTAVQPQASKMSQQSSQTSSISDSFDLLSSSNHSGLLEEDFGAFTSSPSPKPQLPEKANNNGNNSNNSNNSLKFPIATVQSAQSTGGSINGRPDLKKSILSLYSSPSASTSFIPQQPRLQTPGQIPSSINGLGNSLSGLNLGSRSTPASPPLSLKSANVASGNSGNIAGAGSGVSASTNDWKNEWSDSNSSVSNKWNQPATTGSSSSANDLDNELFKNVWS</sequence>
<dbReference type="InterPro" id="IPR000679">
    <property type="entry name" value="Znf_GATA"/>
</dbReference>
<dbReference type="PROSITE" id="PS50115">
    <property type="entry name" value="ARFGAP"/>
    <property type="match status" value="1"/>
</dbReference>
<evidence type="ECO:0000256" key="5">
    <source>
        <dbReference type="PROSITE-ProRule" id="PRU00094"/>
    </source>
</evidence>
<dbReference type="PANTHER" id="PTHR45705">
    <property type="entry name" value="FI20236P1"/>
    <property type="match status" value="1"/>
</dbReference>
<protein>
    <submittedName>
        <fullName evidence="9">Zinc finger protein</fullName>
    </submittedName>
</protein>
<dbReference type="Pfam" id="PF01412">
    <property type="entry name" value="ArfGap"/>
    <property type="match status" value="1"/>
</dbReference>
<evidence type="ECO:0000256" key="4">
    <source>
        <dbReference type="ARBA" id="ARBA00022833"/>
    </source>
</evidence>
<feature type="compositionally biased region" description="Polar residues" evidence="6">
    <location>
        <begin position="261"/>
        <end position="275"/>
    </location>
</feature>
<organism evidence="9 10">
    <name type="scientific">Scheffersomyces stipitis (strain ATCC 58785 / CBS 6054 / NBRC 10063 / NRRL Y-11545)</name>
    <name type="common">Yeast</name>
    <name type="synonym">Pichia stipitis</name>
    <dbReference type="NCBI Taxonomy" id="322104"/>
    <lineage>
        <taxon>Eukaryota</taxon>
        <taxon>Fungi</taxon>
        <taxon>Dikarya</taxon>
        <taxon>Ascomycota</taxon>
        <taxon>Saccharomycotina</taxon>
        <taxon>Pichiomycetes</taxon>
        <taxon>Debaryomycetaceae</taxon>
        <taxon>Scheffersomyces</taxon>
    </lineage>
</organism>
<evidence type="ECO:0000259" key="7">
    <source>
        <dbReference type="PROSITE" id="PS50114"/>
    </source>
</evidence>
<dbReference type="SMART" id="SM00105">
    <property type="entry name" value="ArfGap"/>
    <property type="match status" value="1"/>
</dbReference>
<feature type="compositionally biased region" description="Polar residues" evidence="6">
    <location>
        <begin position="1"/>
        <end position="11"/>
    </location>
</feature>
<dbReference type="STRING" id="322104.A3LU38"/>
<dbReference type="AlphaFoldDB" id="A3LU38"/>
<dbReference type="PANTHER" id="PTHR45705:SF1">
    <property type="entry name" value="FI20236P1"/>
    <property type="match status" value="1"/>
</dbReference>
<dbReference type="GeneID" id="4838773"/>
<evidence type="ECO:0000259" key="8">
    <source>
        <dbReference type="PROSITE" id="PS50115"/>
    </source>
</evidence>
<dbReference type="PROSITE" id="PS50114">
    <property type="entry name" value="GATA_ZN_FINGER_2"/>
    <property type="match status" value="1"/>
</dbReference>
<dbReference type="GO" id="GO:0005096">
    <property type="term" value="F:GTPase activator activity"/>
    <property type="evidence" value="ECO:0007669"/>
    <property type="project" value="UniProtKB-KW"/>
</dbReference>
<feature type="region of interest" description="Disordered" evidence="6">
    <location>
        <begin position="319"/>
        <end position="370"/>
    </location>
</feature>
<accession>A3LU38</accession>
<dbReference type="InterPro" id="IPR044732">
    <property type="entry name" value="ArfGAP_SMAP1-like"/>
</dbReference>
<keyword evidence="3 5" id="KW-0863">Zinc-finger</keyword>
<dbReference type="OrthoDB" id="10266696at2759"/>
<evidence type="ECO:0000313" key="10">
    <source>
        <dbReference type="Proteomes" id="UP000002258"/>
    </source>
</evidence>
<evidence type="ECO:0000256" key="6">
    <source>
        <dbReference type="SAM" id="MobiDB-lite"/>
    </source>
</evidence>
<dbReference type="InterPro" id="IPR051718">
    <property type="entry name" value="ARF_GTPase-activating"/>
</dbReference>
<dbReference type="GO" id="GO:0005737">
    <property type="term" value="C:cytoplasm"/>
    <property type="evidence" value="ECO:0007669"/>
    <property type="project" value="TreeGrafter"/>
</dbReference>
<keyword evidence="2" id="KW-0479">Metal-binding</keyword>
<feature type="region of interest" description="Disordered" evidence="6">
    <location>
        <begin position="1"/>
        <end position="20"/>
    </location>
</feature>
<feature type="compositionally biased region" description="Low complexity" evidence="6">
    <location>
        <begin position="154"/>
        <end position="174"/>
    </location>
</feature>
<dbReference type="FunCoup" id="A3LU38">
    <property type="interactions" value="162"/>
</dbReference>
<keyword evidence="10" id="KW-1185">Reference proteome</keyword>
<feature type="compositionally biased region" description="Polar residues" evidence="6">
    <location>
        <begin position="142"/>
        <end position="153"/>
    </location>
</feature>
<name>A3LU38_PICST</name>
<dbReference type="EMBL" id="CP000498">
    <property type="protein sequence ID" value="ABN66518.2"/>
    <property type="molecule type" value="Genomic_DNA"/>
</dbReference>
<dbReference type="GO" id="GO:0043565">
    <property type="term" value="F:sequence-specific DNA binding"/>
    <property type="evidence" value="ECO:0007669"/>
    <property type="project" value="InterPro"/>
</dbReference>
<proteinExistence type="predicted"/>
<dbReference type="Proteomes" id="UP000002258">
    <property type="component" value="Chromosome 4"/>
</dbReference>